<evidence type="ECO:0000259" key="5">
    <source>
        <dbReference type="PROSITE" id="PS50931"/>
    </source>
</evidence>
<evidence type="ECO:0000313" key="7">
    <source>
        <dbReference type="Proteomes" id="UP000238730"/>
    </source>
</evidence>
<protein>
    <submittedName>
        <fullName evidence="6">LysR family transcriptional regulator</fullName>
    </submittedName>
</protein>
<dbReference type="InterPro" id="IPR036388">
    <property type="entry name" value="WH-like_DNA-bd_sf"/>
</dbReference>
<proteinExistence type="inferred from homology"/>
<dbReference type="PROSITE" id="PS50931">
    <property type="entry name" value="HTH_LYSR"/>
    <property type="match status" value="1"/>
</dbReference>
<comment type="similarity">
    <text evidence="1">Belongs to the LysR transcriptional regulatory family.</text>
</comment>
<gene>
    <name evidence="6" type="ORF">BTO08_16970</name>
</gene>
<dbReference type="PANTHER" id="PTHR30118">
    <property type="entry name" value="HTH-TYPE TRANSCRIPTIONAL REGULATOR LEUO-RELATED"/>
    <property type="match status" value="1"/>
</dbReference>
<dbReference type="Pfam" id="PF03466">
    <property type="entry name" value="LysR_substrate"/>
    <property type="match status" value="1"/>
</dbReference>
<organism evidence="6 7">
    <name type="scientific">Photobacterium angustum</name>
    <dbReference type="NCBI Taxonomy" id="661"/>
    <lineage>
        <taxon>Bacteria</taxon>
        <taxon>Pseudomonadati</taxon>
        <taxon>Pseudomonadota</taxon>
        <taxon>Gammaproteobacteria</taxon>
        <taxon>Vibrionales</taxon>
        <taxon>Vibrionaceae</taxon>
        <taxon>Photobacterium</taxon>
    </lineage>
</organism>
<evidence type="ECO:0000256" key="4">
    <source>
        <dbReference type="ARBA" id="ARBA00023163"/>
    </source>
</evidence>
<dbReference type="Gene3D" id="3.40.190.10">
    <property type="entry name" value="Periplasmic binding protein-like II"/>
    <property type="match status" value="2"/>
</dbReference>
<dbReference type="AlphaFoldDB" id="A0A2S7VKC3"/>
<dbReference type="RefSeq" id="WP_105061794.1">
    <property type="nucleotide sequence ID" value="NZ_MSCJ01000003.1"/>
</dbReference>
<dbReference type="Gene3D" id="1.10.10.10">
    <property type="entry name" value="Winged helix-like DNA-binding domain superfamily/Winged helix DNA-binding domain"/>
    <property type="match status" value="1"/>
</dbReference>
<evidence type="ECO:0000313" key="6">
    <source>
        <dbReference type="EMBL" id="PQJ61951.1"/>
    </source>
</evidence>
<accession>A0A2S7VKC3</accession>
<feature type="domain" description="HTH lysR-type" evidence="5">
    <location>
        <begin position="1"/>
        <end position="58"/>
    </location>
</feature>
<dbReference type="SUPFAM" id="SSF46785">
    <property type="entry name" value="Winged helix' DNA-binding domain"/>
    <property type="match status" value="1"/>
</dbReference>
<evidence type="ECO:0000256" key="3">
    <source>
        <dbReference type="ARBA" id="ARBA00023125"/>
    </source>
</evidence>
<evidence type="ECO:0000256" key="2">
    <source>
        <dbReference type="ARBA" id="ARBA00023015"/>
    </source>
</evidence>
<keyword evidence="2" id="KW-0805">Transcription regulation</keyword>
<dbReference type="PRINTS" id="PR00039">
    <property type="entry name" value="HTHLYSR"/>
</dbReference>
<evidence type="ECO:0000256" key="1">
    <source>
        <dbReference type="ARBA" id="ARBA00009437"/>
    </source>
</evidence>
<name>A0A2S7VKC3_PHOAN</name>
<keyword evidence="3" id="KW-0238">DNA-binding</keyword>
<comment type="caution">
    <text evidence="6">The sequence shown here is derived from an EMBL/GenBank/DDBJ whole genome shotgun (WGS) entry which is preliminary data.</text>
</comment>
<dbReference type="InterPro" id="IPR005119">
    <property type="entry name" value="LysR_subst-bd"/>
</dbReference>
<dbReference type="InterPro" id="IPR036390">
    <property type="entry name" value="WH_DNA-bd_sf"/>
</dbReference>
<dbReference type="EMBL" id="MSCJ01000003">
    <property type="protein sequence ID" value="PQJ61951.1"/>
    <property type="molecule type" value="Genomic_DNA"/>
</dbReference>
<dbReference type="InterPro" id="IPR000847">
    <property type="entry name" value="LysR_HTH_N"/>
</dbReference>
<dbReference type="SUPFAM" id="SSF53850">
    <property type="entry name" value="Periplasmic binding protein-like II"/>
    <property type="match status" value="1"/>
</dbReference>
<dbReference type="OrthoDB" id="6621790at2"/>
<dbReference type="Proteomes" id="UP000238730">
    <property type="component" value="Unassembled WGS sequence"/>
</dbReference>
<dbReference type="Pfam" id="PF00126">
    <property type="entry name" value="HTH_1"/>
    <property type="match status" value="1"/>
</dbReference>
<dbReference type="GO" id="GO:0003677">
    <property type="term" value="F:DNA binding"/>
    <property type="evidence" value="ECO:0007669"/>
    <property type="project" value="UniProtKB-KW"/>
</dbReference>
<dbReference type="PANTHER" id="PTHR30118:SF6">
    <property type="entry name" value="HTH-TYPE TRANSCRIPTIONAL REGULATOR LEUO"/>
    <property type="match status" value="1"/>
</dbReference>
<dbReference type="InterPro" id="IPR050389">
    <property type="entry name" value="LysR-type_TF"/>
</dbReference>
<sequence length="280" mass="32188">MDLNLVRTFLSVYRHQSYTLAANELNLTQPATSAAIKRLENEINKQLFIKKGRGIEPTSQAHYLANHFQIAVDTIELALESKHDFAVYCTESALYEITNIPNIQVLNQPHEQSLLFEHLKTRQVDLIIDTVTTKDTSLIIEELYCEPAVVICAKDHKTIQGTITKEMFYNARHIIYSARWNGLSGFEQMAKEPISQRDVALNTSSISSLAMLVSQTNHIGLISVSFAKKWSEQLNLQILPSPIELQEIPYHLIYHRRYLNDPKHKKLRQQIHQCFKKSMT</sequence>
<reference evidence="6 7" key="1">
    <citation type="submission" date="2016-12" db="EMBL/GenBank/DDBJ databases">
        <title>Diversity of luminous bacteria.</title>
        <authorList>
            <person name="Yoshizawa S."/>
            <person name="Kogure K."/>
        </authorList>
    </citation>
    <scope>NUCLEOTIDE SEQUENCE [LARGE SCALE GENOMIC DNA]</scope>
    <source>
        <strain evidence="6 7">LC1-200</strain>
    </source>
</reference>
<dbReference type="GO" id="GO:0003700">
    <property type="term" value="F:DNA-binding transcription factor activity"/>
    <property type="evidence" value="ECO:0007669"/>
    <property type="project" value="InterPro"/>
</dbReference>
<keyword evidence="4" id="KW-0804">Transcription</keyword>